<dbReference type="Pfam" id="PF00082">
    <property type="entry name" value="Peptidase_S8"/>
    <property type="match status" value="1"/>
</dbReference>
<dbReference type="AlphaFoldDB" id="A0A9W8UHY6"/>
<dbReference type="CDD" id="cd04077">
    <property type="entry name" value="Peptidases_S8_PCSK9_ProteinaseK_like"/>
    <property type="match status" value="1"/>
</dbReference>
<keyword evidence="3" id="KW-0732">Signal</keyword>
<keyword evidence="12" id="KW-1185">Reference proteome</keyword>
<gene>
    <name evidence="11" type="ORF">LMH87_010903</name>
</gene>
<dbReference type="Gene3D" id="3.40.50.200">
    <property type="entry name" value="Peptidase S8/S53 domain"/>
    <property type="match status" value="1"/>
</dbReference>
<dbReference type="InterPro" id="IPR010259">
    <property type="entry name" value="S8pro/Inhibitor_I9"/>
</dbReference>
<feature type="transmembrane region" description="Helical" evidence="8">
    <location>
        <begin position="33"/>
        <end position="59"/>
    </location>
</feature>
<evidence type="ECO:0000313" key="11">
    <source>
        <dbReference type="EMBL" id="KAJ4150138.1"/>
    </source>
</evidence>
<evidence type="ECO:0000256" key="3">
    <source>
        <dbReference type="ARBA" id="ARBA00022729"/>
    </source>
</evidence>
<dbReference type="PROSITE" id="PS51892">
    <property type="entry name" value="SUBTILASE"/>
    <property type="match status" value="1"/>
</dbReference>
<comment type="caution">
    <text evidence="7">Lacks conserved residue(s) required for the propagation of feature annotation.</text>
</comment>
<accession>A0A9W8UHY6</accession>
<dbReference type="PRINTS" id="PR00723">
    <property type="entry name" value="SUBTILISIN"/>
</dbReference>
<evidence type="ECO:0000259" key="9">
    <source>
        <dbReference type="Pfam" id="PF00082"/>
    </source>
</evidence>
<dbReference type="EMBL" id="JAJHUN010000009">
    <property type="protein sequence ID" value="KAJ4150138.1"/>
    <property type="molecule type" value="Genomic_DNA"/>
</dbReference>
<evidence type="ECO:0000313" key="12">
    <source>
        <dbReference type="Proteomes" id="UP001144673"/>
    </source>
</evidence>
<dbReference type="InterPro" id="IPR023827">
    <property type="entry name" value="Peptidase_S8_Asp-AS"/>
</dbReference>
<feature type="domain" description="Inhibitor I9" evidence="10">
    <location>
        <begin position="94"/>
        <end position="143"/>
    </location>
</feature>
<evidence type="ECO:0000256" key="7">
    <source>
        <dbReference type="PROSITE-ProRule" id="PRU01240"/>
    </source>
</evidence>
<dbReference type="SUPFAM" id="SSF52743">
    <property type="entry name" value="Subtilisin-like"/>
    <property type="match status" value="1"/>
</dbReference>
<evidence type="ECO:0000256" key="8">
    <source>
        <dbReference type="SAM" id="Phobius"/>
    </source>
</evidence>
<comment type="similarity">
    <text evidence="1 7">Belongs to the peptidase S8 family.</text>
</comment>
<name>A0A9W8UHY6_AKAMU</name>
<dbReference type="InterPro" id="IPR036852">
    <property type="entry name" value="Peptidase_S8/S53_dom_sf"/>
</dbReference>
<dbReference type="InterPro" id="IPR000209">
    <property type="entry name" value="Peptidase_S8/S53_dom"/>
</dbReference>
<dbReference type="GO" id="GO:0006508">
    <property type="term" value="P:proteolysis"/>
    <property type="evidence" value="ECO:0007669"/>
    <property type="project" value="UniProtKB-KW"/>
</dbReference>
<dbReference type="SUPFAM" id="SSF54897">
    <property type="entry name" value="Protease propeptides/inhibitors"/>
    <property type="match status" value="1"/>
</dbReference>
<dbReference type="PANTHER" id="PTHR43806">
    <property type="entry name" value="PEPTIDASE S8"/>
    <property type="match status" value="1"/>
</dbReference>
<evidence type="ECO:0000256" key="4">
    <source>
        <dbReference type="ARBA" id="ARBA00022801"/>
    </source>
</evidence>
<sequence length="428" mass="44313">MRQWRRLAHGGEGLDGPDSAYIDAVSPRATMQLFYISAITPDMALILFIACVLVGLAAAGELQSTVAPLFKPAGEIIPGHYIVKLKDGFSLTASEALSEHASSAQNVYGNIFRGFATYLDKDQLAFLRLSPSVDFIEHDMTLKPLSYVDQPNAGWNLGRISHRKPGNSTYTYDSSAGAGTCSYILDTGIAANHPEFGGRAAQIKSFVSQTTDGNGHGTHIAGIIGGTVHGVAKRTRLYGVKVLDDNGSGTLAHVIGGMDYIAQDAKRRGCPRGAMANLSIGGAYSRAVNAAAAALVRAGVFVAVAAGGNNGDAGRTSPASEPTVCTVGASTERDARAPFSDYGPVVDVFAPGVSIRAAWPSGDTQTLSGTAMAAAHITGLGAYLAGLEGFPGSEALCKRIQELATKNILTGVPSGTVNLLAFNGNPLG</sequence>
<keyword evidence="2" id="KW-0645">Protease</keyword>
<organism evidence="11 12">
    <name type="scientific">Akanthomyces muscarius</name>
    <name type="common">Entomopathogenic fungus</name>
    <name type="synonym">Lecanicillium muscarium</name>
    <dbReference type="NCBI Taxonomy" id="2231603"/>
    <lineage>
        <taxon>Eukaryota</taxon>
        <taxon>Fungi</taxon>
        <taxon>Dikarya</taxon>
        <taxon>Ascomycota</taxon>
        <taxon>Pezizomycotina</taxon>
        <taxon>Sordariomycetes</taxon>
        <taxon>Hypocreomycetidae</taxon>
        <taxon>Hypocreales</taxon>
        <taxon>Cordycipitaceae</taxon>
        <taxon>Akanthomyces</taxon>
    </lineage>
</organism>
<evidence type="ECO:0000256" key="2">
    <source>
        <dbReference type="ARBA" id="ARBA00022670"/>
    </source>
</evidence>
<evidence type="ECO:0000256" key="6">
    <source>
        <dbReference type="ARBA" id="ARBA00023157"/>
    </source>
</evidence>
<reference evidence="11" key="1">
    <citation type="journal article" date="2023" name="Access Microbiol">
        <title>De-novo genome assembly for Akanthomyces muscarius, a biocontrol agent of insect agricultural pests.</title>
        <authorList>
            <person name="Erdos Z."/>
            <person name="Studholme D.J."/>
            <person name="Raymond B."/>
            <person name="Sharma M."/>
        </authorList>
    </citation>
    <scope>NUCLEOTIDE SEQUENCE</scope>
    <source>
        <strain evidence="11">Ve6</strain>
    </source>
</reference>
<keyword evidence="4" id="KW-0378">Hydrolase</keyword>
<dbReference type="PANTHER" id="PTHR43806:SF58">
    <property type="entry name" value="ALKALINE PROTEASE 1-RELATED"/>
    <property type="match status" value="1"/>
</dbReference>
<feature type="domain" description="Peptidase S8/S53" evidence="9">
    <location>
        <begin position="184"/>
        <end position="384"/>
    </location>
</feature>
<evidence type="ECO:0000259" key="10">
    <source>
        <dbReference type="Pfam" id="PF05922"/>
    </source>
</evidence>
<dbReference type="InterPro" id="IPR015500">
    <property type="entry name" value="Peptidase_S8_subtilisin-rel"/>
</dbReference>
<dbReference type="Pfam" id="PF05922">
    <property type="entry name" value="Inhibitor_I9"/>
    <property type="match status" value="1"/>
</dbReference>
<dbReference type="KEGG" id="amus:LMH87_010903"/>
<dbReference type="GO" id="GO:0005576">
    <property type="term" value="C:extracellular region"/>
    <property type="evidence" value="ECO:0007669"/>
    <property type="project" value="UniProtKB-ARBA"/>
</dbReference>
<dbReference type="Proteomes" id="UP001144673">
    <property type="component" value="Chromosome 4"/>
</dbReference>
<keyword evidence="8" id="KW-0472">Membrane</keyword>
<dbReference type="InterPro" id="IPR037045">
    <property type="entry name" value="S8pro/Inhibitor_I9_sf"/>
</dbReference>
<dbReference type="InterPro" id="IPR034193">
    <property type="entry name" value="PCSK9_ProteinaseK-like"/>
</dbReference>
<dbReference type="Gene3D" id="3.30.70.80">
    <property type="entry name" value="Peptidase S8 propeptide/proteinase inhibitor I9"/>
    <property type="match status" value="1"/>
</dbReference>
<comment type="caution">
    <text evidence="11">The sequence shown here is derived from an EMBL/GenBank/DDBJ whole genome shotgun (WGS) entry which is preliminary data.</text>
</comment>
<keyword evidence="8" id="KW-0812">Transmembrane</keyword>
<proteinExistence type="inferred from homology"/>
<dbReference type="FunFam" id="3.40.50.200:FF:000014">
    <property type="entry name" value="Proteinase K"/>
    <property type="match status" value="1"/>
</dbReference>
<dbReference type="PROSITE" id="PS00136">
    <property type="entry name" value="SUBTILASE_ASP"/>
    <property type="match status" value="1"/>
</dbReference>
<dbReference type="RefSeq" id="XP_056051852.1">
    <property type="nucleotide sequence ID" value="XM_056199954.1"/>
</dbReference>
<keyword evidence="8" id="KW-1133">Transmembrane helix</keyword>
<dbReference type="PROSITE" id="PS00137">
    <property type="entry name" value="SUBTILASE_HIS"/>
    <property type="match status" value="1"/>
</dbReference>
<dbReference type="GeneID" id="80898062"/>
<evidence type="ECO:0000256" key="1">
    <source>
        <dbReference type="ARBA" id="ARBA00011073"/>
    </source>
</evidence>
<protein>
    <submittedName>
        <fullName evidence="11">Uncharacterized protein</fullName>
    </submittedName>
</protein>
<evidence type="ECO:0000256" key="5">
    <source>
        <dbReference type="ARBA" id="ARBA00022825"/>
    </source>
</evidence>
<keyword evidence="6" id="KW-1015">Disulfide bond</keyword>
<dbReference type="GO" id="GO:0004252">
    <property type="term" value="F:serine-type endopeptidase activity"/>
    <property type="evidence" value="ECO:0007669"/>
    <property type="project" value="InterPro"/>
</dbReference>
<dbReference type="InterPro" id="IPR022398">
    <property type="entry name" value="Peptidase_S8_His-AS"/>
</dbReference>
<dbReference type="InterPro" id="IPR050131">
    <property type="entry name" value="Peptidase_S8_subtilisin-like"/>
</dbReference>
<keyword evidence="5" id="KW-0720">Serine protease</keyword>